<dbReference type="Proteomes" id="UP000824681">
    <property type="component" value="Chromosome"/>
</dbReference>
<gene>
    <name evidence="11" type="primary">nhaP3</name>
    <name evidence="11" type="ORF">Nocox_22580</name>
</gene>
<evidence type="ECO:0000256" key="8">
    <source>
        <dbReference type="ARBA" id="ARBA00023136"/>
    </source>
</evidence>
<feature type="transmembrane region" description="Helical" evidence="9">
    <location>
        <begin position="294"/>
        <end position="316"/>
    </location>
</feature>
<dbReference type="EMBL" id="CP068985">
    <property type="protein sequence ID" value="QYC42120.1"/>
    <property type="molecule type" value="Genomic_DNA"/>
</dbReference>
<feature type="transmembrane region" description="Helical" evidence="9">
    <location>
        <begin position="91"/>
        <end position="112"/>
    </location>
</feature>
<evidence type="ECO:0000256" key="2">
    <source>
        <dbReference type="ARBA" id="ARBA00022448"/>
    </source>
</evidence>
<keyword evidence="2" id="KW-0813">Transport</keyword>
<evidence type="ECO:0000256" key="3">
    <source>
        <dbReference type="ARBA" id="ARBA00022449"/>
    </source>
</evidence>
<reference evidence="11 12" key="1">
    <citation type="journal article" date="2021" name="ACS Chem. Biol.">
        <title>Genomic-Led Discovery of a Novel Glycopeptide Antibiotic by Nonomuraea coxensis DSM 45129.</title>
        <authorList>
            <person name="Yushchuk O."/>
            <person name="Vior N.M."/>
            <person name="Andreo-Vidal A."/>
            <person name="Berini F."/>
            <person name="Ruckert C."/>
            <person name="Busche T."/>
            <person name="Binda E."/>
            <person name="Kalinowski J."/>
            <person name="Truman A.W."/>
            <person name="Marinelli F."/>
        </authorList>
    </citation>
    <scope>NUCLEOTIDE SEQUENCE [LARGE SCALE GENOMIC DNA]</scope>
    <source>
        <strain evidence="11 12">DSM 45129</strain>
    </source>
</reference>
<dbReference type="Gene3D" id="1.20.1530.20">
    <property type="match status" value="1"/>
</dbReference>
<evidence type="ECO:0000256" key="1">
    <source>
        <dbReference type="ARBA" id="ARBA00004651"/>
    </source>
</evidence>
<feature type="transmembrane region" description="Helical" evidence="9">
    <location>
        <begin position="32"/>
        <end position="50"/>
    </location>
</feature>
<keyword evidence="6 9" id="KW-1133">Transmembrane helix</keyword>
<dbReference type="InterPro" id="IPR006153">
    <property type="entry name" value="Cation/H_exchanger_TM"/>
</dbReference>
<comment type="subcellular location">
    <subcellularLocation>
        <location evidence="1">Cell membrane</location>
        <topology evidence="1">Multi-pass membrane protein</topology>
    </subcellularLocation>
</comment>
<protein>
    <submittedName>
        <fullName evidence="11">K(+)/H(+) antiporter NhaP2</fullName>
    </submittedName>
</protein>
<name>A0ABX8U338_9ACTN</name>
<accession>A0ABX8U338</accession>
<evidence type="ECO:0000256" key="9">
    <source>
        <dbReference type="SAM" id="Phobius"/>
    </source>
</evidence>
<evidence type="ECO:0000256" key="7">
    <source>
        <dbReference type="ARBA" id="ARBA00023065"/>
    </source>
</evidence>
<keyword evidence="5 9" id="KW-0812">Transmembrane</keyword>
<organism evidence="11 12">
    <name type="scientific">Nonomuraea coxensis DSM 45129</name>
    <dbReference type="NCBI Taxonomy" id="1122611"/>
    <lineage>
        <taxon>Bacteria</taxon>
        <taxon>Bacillati</taxon>
        <taxon>Actinomycetota</taxon>
        <taxon>Actinomycetes</taxon>
        <taxon>Streptosporangiales</taxon>
        <taxon>Streptosporangiaceae</taxon>
        <taxon>Nonomuraea</taxon>
    </lineage>
</organism>
<evidence type="ECO:0000256" key="5">
    <source>
        <dbReference type="ARBA" id="ARBA00022692"/>
    </source>
</evidence>
<keyword evidence="3" id="KW-0050">Antiport</keyword>
<evidence type="ECO:0000256" key="4">
    <source>
        <dbReference type="ARBA" id="ARBA00022475"/>
    </source>
</evidence>
<dbReference type="PANTHER" id="PTHR32507">
    <property type="entry name" value="NA(+)/H(+) ANTIPORTER 1"/>
    <property type="match status" value="1"/>
</dbReference>
<feature type="transmembrane region" description="Helical" evidence="9">
    <location>
        <begin position="187"/>
        <end position="204"/>
    </location>
</feature>
<dbReference type="PANTHER" id="PTHR32507:SF8">
    <property type="entry name" value="CNH1P"/>
    <property type="match status" value="1"/>
</dbReference>
<evidence type="ECO:0000313" key="12">
    <source>
        <dbReference type="Proteomes" id="UP000824681"/>
    </source>
</evidence>
<feature type="transmembrane region" description="Helical" evidence="9">
    <location>
        <begin position="118"/>
        <end position="138"/>
    </location>
</feature>
<keyword evidence="7" id="KW-0406">Ion transport</keyword>
<sequence length="420" mass="44352">MGVLLTAFACVLLLAVLLSSLAHRTILSTAALFLVAGFVLGDGVLGVISLEPGDDLVATLAELALFTVLFTDGMRVGWTELRGAWRLPGRALGWGLPLTLLITAVGAHYLLGLGWIEALLIGAILAPTDPVFAAALVGNDKVPPRLRQLLNVESGVNDGLALPFVIVFLAVAAGSEDLHLGELGLELGLGVVIGVAVPWVAIKLEQTRWFAASTQYEPLNALAIGLLVLAAGKATHGNLFLAAFSAGITVATFGPRQRESFEHFGELIAEVFKLAALLVFGALITPALLGSVGWQGWLFAVLALFVARPVAIWVSFLRSGLSVREQAAVAWFGPKGFASVVYGLLVLGSGIAAAVPVFQLVAVTIVLSILLHSSTDIVVARWFDDEREVPVWYGTVARRIRRRPDPAGRSGLDQDPADGR</sequence>
<proteinExistence type="predicted"/>
<feature type="transmembrane region" description="Helical" evidence="9">
    <location>
        <begin position="159"/>
        <end position="175"/>
    </location>
</feature>
<dbReference type="RefSeq" id="WP_020540526.1">
    <property type="nucleotide sequence ID" value="NZ_CP068985.1"/>
</dbReference>
<feature type="transmembrane region" description="Helical" evidence="9">
    <location>
        <begin position="328"/>
        <end position="345"/>
    </location>
</feature>
<feature type="transmembrane region" description="Helical" evidence="9">
    <location>
        <begin position="267"/>
        <end position="288"/>
    </location>
</feature>
<feature type="transmembrane region" description="Helical" evidence="9">
    <location>
        <begin position="351"/>
        <end position="371"/>
    </location>
</feature>
<evidence type="ECO:0000313" key="11">
    <source>
        <dbReference type="EMBL" id="QYC42120.1"/>
    </source>
</evidence>
<keyword evidence="8 9" id="KW-0472">Membrane</keyword>
<dbReference type="Pfam" id="PF00999">
    <property type="entry name" value="Na_H_Exchanger"/>
    <property type="match status" value="1"/>
</dbReference>
<feature type="transmembrane region" description="Helical" evidence="9">
    <location>
        <begin position="216"/>
        <end position="232"/>
    </location>
</feature>
<keyword evidence="4" id="KW-1003">Cell membrane</keyword>
<keyword evidence="12" id="KW-1185">Reference proteome</keyword>
<feature type="domain" description="Cation/H+ exchanger transmembrane" evidence="10">
    <location>
        <begin position="14"/>
        <end position="375"/>
    </location>
</feature>
<feature type="transmembrane region" description="Helical" evidence="9">
    <location>
        <begin position="238"/>
        <end position="255"/>
    </location>
</feature>
<evidence type="ECO:0000259" key="10">
    <source>
        <dbReference type="Pfam" id="PF00999"/>
    </source>
</evidence>
<dbReference type="InterPro" id="IPR038770">
    <property type="entry name" value="Na+/solute_symporter_sf"/>
</dbReference>
<evidence type="ECO:0000256" key="6">
    <source>
        <dbReference type="ARBA" id="ARBA00022989"/>
    </source>
</evidence>